<dbReference type="GO" id="GO:0005126">
    <property type="term" value="F:cytokine receptor binding"/>
    <property type="evidence" value="ECO:0007669"/>
    <property type="project" value="InterPro"/>
</dbReference>
<evidence type="ECO:0000256" key="4">
    <source>
        <dbReference type="ARBA" id="ARBA00022525"/>
    </source>
</evidence>
<dbReference type="InParanoid" id="A0A3Q3GP67"/>
<comment type="subcellular location">
    <subcellularLocation>
        <location evidence="1">Secreted</location>
    </subcellularLocation>
</comment>
<evidence type="ECO:0000256" key="5">
    <source>
        <dbReference type="ARBA" id="ARBA00022729"/>
    </source>
</evidence>
<evidence type="ECO:0000313" key="10">
    <source>
        <dbReference type="Proteomes" id="UP000261660"/>
    </source>
</evidence>
<comment type="similarity">
    <text evidence="2">Belongs to the alpha/beta interferon family.</text>
</comment>
<keyword evidence="10" id="KW-1185">Reference proteome</keyword>
<evidence type="ECO:0000256" key="2">
    <source>
        <dbReference type="ARBA" id="ARBA00011033"/>
    </source>
</evidence>
<organism evidence="9 10">
    <name type="scientific">Labrus bergylta</name>
    <name type="common">ballan wrasse</name>
    <dbReference type="NCBI Taxonomy" id="56723"/>
    <lineage>
        <taxon>Eukaryota</taxon>
        <taxon>Metazoa</taxon>
        <taxon>Chordata</taxon>
        <taxon>Craniata</taxon>
        <taxon>Vertebrata</taxon>
        <taxon>Euteleostomi</taxon>
        <taxon>Actinopterygii</taxon>
        <taxon>Neopterygii</taxon>
        <taxon>Teleostei</taxon>
        <taxon>Neoteleostei</taxon>
        <taxon>Acanthomorphata</taxon>
        <taxon>Eupercaria</taxon>
        <taxon>Labriformes</taxon>
        <taxon>Labridae</taxon>
        <taxon>Labrus</taxon>
    </lineage>
</organism>
<dbReference type="GO" id="GO:0006955">
    <property type="term" value="P:immune response"/>
    <property type="evidence" value="ECO:0007669"/>
    <property type="project" value="UniProtKB-ARBA"/>
</dbReference>
<dbReference type="STRING" id="56723.ENSLBEP00000035151"/>
<dbReference type="PANTHER" id="PTHR11691:SF73">
    <property type="entry name" value="INTERFERON BETA"/>
    <property type="match status" value="1"/>
</dbReference>
<proteinExistence type="inferred from homology"/>
<evidence type="ECO:0000313" key="9">
    <source>
        <dbReference type="Ensembl" id="ENSLBEP00000035151.1"/>
    </source>
</evidence>
<evidence type="ECO:0000256" key="1">
    <source>
        <dbReference type="ARBA" id="ARBA00004613"/>
    </source>
</evidence>
<dbReference type="SUPFAM" id="SSF47266">
    <property type="entry name" value="4-helical cytokines"/>
    <property type="match status" value="1"/>
</dbReference>
<accession>A0A3Q3GP67</accession>
<dbReference type="InterPro" id="IPR009079">
    <property type="entry name" value="4_helix_cytokine-like_core"/>
</dbReference>
<sequence length="184" mass="20541">MMLSSVLLVVLQLCSLQLIVVSRPTCRLQGDLVKSAHDLLKDLGGAFPARCLPYNANILFPRSALSFTVANHMQCGQVLSVVNESLWEAGKIFEDPEGPFPATWDEQKVARFQGLQDRIVEGASCLSGSSDVLTPYFSNVTEILKQQESAACGWKALRRDLVRFLKFTLQTHHTCFIWRSANRL</sequence>
<feature type="signal peptide" evidence="8">
    <location>
        <begin position="1"/>
        <end position="22"/>
    </location>
</feature>
<evidence type="ECO:0000256" key="6">
    <source>
        <dbReference type="ARBA" id="ARBA00023118"/>
    </source>
</evidence>
<evidence type="ECO:0000256" key="3">
    <source>
        <dbReference type="ARBA" id="ARBA00022514"/>
    </source>
</evidence>
<dbReference type="PANTHER" id="PTHR11691">
    <property type="entry name" value="TYPE I INTERFERON"/>
    <property type="match status" value="1"/>
</dbReference>
<dbReference type="GeneTree" id="ENSGT00940000176891"/>
<dbReference type="Proteomes" id="UP000261660">
    <property type="component" value="Unplaced"/>
</dbReference>
<dbReference type="Ensembl" id="ENSLBET00000036647.1">
    <property type="protein sequence ID" value="ENSLBEP00000035151.1"/>
    <property type="gene ID" value="ENSLBEG00000026397.1"/>
</dbReference>
<reference evidence="9" key="2">
    <citation type="submission" date="2025-09" db="UniProtKB">
        <authorList>
            <consortium name="Ensembl"/>
        </authorList>
    </citation>
    <scope>IDENTIFICATION</scope>
</reference>
<reference evidence="9" key="1">
    <citation type="submission" date="2025-08" db="UniProtKB">
        <authorList>
            <consortium name="Ensembl"/>
        </authorList>
    </citation>
    <scope>IDENTIFICATION</scope>
</reference>
<dbReference type="Pfam" id="PF00143">
    <property type="entry name" value="Interferon"/>
    <property type="match status" value="1"/>
</dbReference>
<dbReference type="AlphaFoldDB" id="A0A3Q3GP67"/>
<evidence type="ECO:0000256" key="8">
    <source>
        <dbReference type="SAM" id="SignalP"/>
    </source>
</evidence>
<name>A0A3Q3GP67_9LABR</name>
<keyword evidence="7" id="KW-1015">Disulfide bond</keyword>
<keyword evidence="5 8" id="KW-0732">Signal</keyword>
<dbReference type="InterPro" id="IPR000471">
    <property type="entry name" value="Interferon_alpha/beta/delta"/>
</dbReference>
<keyword evidence="6" id="KW-0051">Antiviral defense</keyword>
<dbReference type="GO" id="GO:0051607">
    <property type="term" value="P:defense response to virus"/>
    <property type="evidence" value="ECO:0007669"/>
    <property type="project" value="UniProtKB-KW"/>
</dbReference>
<evidence type="ECO:0000256" key="7">
    <source>
        <dbReference type="ARBA" id="ARBA00023157"/>
    </source>
</evidence>
<keyword evidence="3" id="KW-0202">Cytokine</keyword>
<dbReference type="GO" id="GO:0005125">
    <property type="term" value="F:cytokine activity"/>
    <property type="evidence" value="ECO:0007669"/>
    <property type="project" value="UniProtKB-KW"/>
</dbReference>
<dbReference type="Gene3D" id="1.20.1250.10">
    <property type="match status" value="1"/>
</dbReference>
<feature type="chain" id="PRO_5018629110" evidence="8">
    <location>
        <begin position="23"/>
        <end position="184"/>
    </location>
</feature>
<dbReference type="GO" id="GO:0005615">
    <property type="term" value="C:extracellular space"/>
    <property type="evidence" value="ECO:0007669"/>
    <property type="project" value="UniProtKB-KW"/>
</dbReference>
<keyword evidence="4" id="KW-0964">Secreted</keyword>
<protein>
    <submittedName>
        <fullName evidence="9">Uncharacterized protein</fullName>
    </submittedName>
</protein>